<keyword evidence="2" id="KW-1185">Reference proteome</keyword>
<dbReference type="OrthoDB" id="1916594at2"/>
<accession>A0A2T0B090</accession>
<sequence length="119" mass="13375">MIKEFICKGCEDKCVVSLDWDEENMEINGNRCEEAFSYAKEARYDNKDIFTTLVRIKGAKCNVVPVKSSKPMDKKLWVECSKALSMLHVGAPIKIGDVVCHNLLNTGVDILCTKNADKM</sequence>
<dbReference type="RefSeq" id="WP_106064694.1">
    <property type="nucleotide sequence ID" value="NZ_PVXO01000071.1"/>
</dbReference>
<organism evidence="1 2">
    <name type="scientific">Clostridium liquoris</name>
    <dbReference type="NCBI Taxonomy" id="1289519"/>
    <lineage>
        <taxon>Bacteria</taxon>
        <taxon>Bacillati</taxon>
        <taxon>Bacillota</taxon>
        <taxon>Clostridia</taxon>
        <taxon>Eubacteriales</taxon>
        <taxon>Clostridiaceae</taxon>
        <taxon>Clostridium</taxon>
    </lineage>
</organism>
<dbReference type="InterPro" id="IPR036593">
    <property type="entry name" value="CPE0013-like_sf"/>
</dbReference>
<dbReference type="Pfam" id="PF07892">
    <property type="entry name" value="DUF1667"/>
    <property type="match status" value="1"/>
</dbReference>
<dbReference type="AlphaFoldDB" id="A0A2T0B090"/>
<dbReference type="Gene3D" id="3.10.530.10">
    <property type="entry name" value="CPE0013-like"/>
    <property type="match status" value="1"/>
</dbReference>
<name>A0A2T0B090_9CLOT</name>
<proteinExistence type="predicted"/>
<evidence type="ECO:0008006" key="3">
    <source>
        <dbReference type="Google" id="ProtNLM"/>
    </source>
</evidence>
<dbReference type="PANTHER" id="PTHR39450">
    <property type="entry name" value="MOLYBDOPTERIN OXIDOREDUCTASE, 4FE-4S CLUSTER-BINDING SUBUNIT"/>
    <property type="match status" value="1"/>
</dbReference>
<evidence type="ECO:0000313" key="1">
    <source>
        <dbReference type="EMBL" id="PRR76932.1"/>
    </source>
</evidence>
<comment type="caution">
    <text evidence="1">The sequence shown here is derived from an EMBL/GenBank/DDBJ whole genome shotgun (WGS) entry which is preliminary data.</text>
</comment>
<evidence type="ECO:0000313" key="2">
    <source>
        <dbReference type="Proteomes" id="UP000239706"/>
    </source>
</evidence>
<dbReference type="PANTHER" id="PTHR39450:SF1">
    <property type="entry name" value="DUF1667 DOMAIN-CONTAINING PROTEIN"/>
    <property type="match status" value="1"/>
</dbReference>
<dbReference type="Proteomes" id="UP000239706">
    <property type="component" value="Unassembled WGS sequence"/>
</dbReference>
<dbReference type="InterPro" id="IPR012460">
    <property type="entry name" value="DUF1667"/>
</dbReference>
<dbReference type="EMBL" id="PVXO01000071">
    <property type="protein sequence ID" value="PRR76932.1"/>
    <property type="molecule type" value="Genomic_DNA"/>
</dbReference>
<protein>
    <recommendedName>
        <fullName evidence="3">DUF1667 domain-containing protein</fullName>
    </recommendedName>
</protein>
<reference evidence="1 2" key="1">
    <citation type="submission" date="2018-03" db="EMBL/GenBank/DDBJ databases">
        <title>Genome sequence of Clostridium liquoris DSM 100320.</title>
        <authorList>
            <person name="Poehlein A."/>
            <person name="Daniel R."/>
        </authorList>
    </citation>
    <scope>NUCLEOTIDE SEQUENCE [LARGE SCALE GENOMIC DNA]</scope>
    <source>
        <strain evidence="1 2">DSM 100320</strain>
    </source>
</reference>
<dbReference type="SUPFAM" id="SSF160148">
    <property type="entry name" value="CPE0013-like"/>
    <property type="match status" value="1"/>
</dbReference>
<gene>
    <name evidence="1" type="ORF">CLLI_26660</name>
</gene>